<dbReference type="InterPro" id="IPR029787">
    <property type="entry name" value="Nucleotide_cyclase"/>
</dbReference>
<dbReference type="SMART" id="SM00052">
    <property type="entry name" value="EAL"/>
    <property type="match status" value="1"/>
</dbReference>
<evidence type="ECO:0000259" key="3">
    <source>
        <dbReference type="PROSITE" id="PS50113"/>
    </source>
</evidence>
<dbReference type="CDD" id="cd01949">
    <property type="entry name" value="GGDEF"/>
    <property type="match status" value="1"/>
</dbReference>
<feature type="transmembrane region" description="Helical" evidence="1">
    <location>
        <begin position="6"/>
        <end position="27"/>
    </location>
</feature>
<dbReference type="InterPro" id="IPR052155">
    <property type="entry name" value="Biofilm_reg_signaling"/>
</dbReference>
<dbReference type="InterPro" id="IPR035919">
    <property type="entry name" value="EAL_sf"/>
</dbReference>
<dbReference type="InterPro" id="IPR021796">
    <property type="entry name" value="Tll0287-like_dom"/>
</dbReference>
<dbReference type="PROSITE" id="PS50113">
    <property type="entry name" value="PAC"/>
    <property type="match status" value="1"/>
</dbReference>
<keyword evidence="1" id="KW-0472">Membrane</keyword>
<name>A0ABX7QUB3_9GAMM</name>
<dbReference type="InterPro" id="IPR043128">
    <property type="entry name" value="Rev_trsase/Diguanyl_cyclase"/>
</dbReference>
<dbReference type="InterPro" id="IPR003660">
    <property type="entry name" value="HAMP_dom"/>
</dbReference>
<evidence type="ECO:0000259" key="4">
    <source>
        <dbReference type="PROSITE" id="PS50883"/>
    </source>
</evidence>
<dbReference type="SUPFAM" id="SSF55785">
    <property type="entry name" value="PYP-like sensor domain (PAS domain)"/>
    <property type="match status" value="1"/>
</dbReference>
<dbReference type="Proteomes" id="UP000662770">
    <property type="component" value="Chromosome"/>
</dbReference>
<organism evidence="7 8">
    <name type="scientific">Shewanella avicenniae</name>
    <dbReference type="NCBI Taxonomy" id="2814294"/>
    <lineage>
        <taxon>Bacteria</taxon>
        <taxon>Pseudomonadati</taxon>
        <taxon>Pseudomonadota</taxon>
        <taxon>Gammaproteobacteria</taxon>
        <taxon>Alteromonadales</taxon>
        <taxon>Shewanellaceae</taxon>
        <taxon>Shewanella</taxon>
    </lineage>
</organism>
<dbReference type="InterPro" id="IPR000700">
    <property type="entry name" value="PAS-assoc_C"/>
</dbReference>
<feature type="domain" description="EAL" evidence="4">
    <location>
        <begin position="596"/>
        <end position="850"/>
    </location>
</feature>
<dbReference type="PROSITE" id="PS50885">
    <property type="entry name" value="HAMP"/>
    <property type="match status" value="1"/>
</dbReference>
<dbReference type="NCBIfam" id="TIGR00254">
    <property type="entry name" value="GGDEF"/>
    <property type="match status" value="1"/>
</dbReference>
<feature type="transmembrane region" description="Helical" evidence="1">
    <location>
        <begin position="206"/>
        <end position="228"/>
    </location>
</feature>
<dbReference type="Pfam" id="PF00989">
    <property type="entry name" value="PAS"/>
    <property type="match status" value="1"/>
</dbReference>
<gene>
    <name evidence="7" type="ORF">JYB87_07675</name>
</gene>
<feature type="domain" description="HAMP" evidence="5">
    <location>
        <begin position="230"/>
        <end position="283"/>
    </location>
</feature>
<evidence type="ECO:0000259" key="6">
    <source>
        <dbReference type="PROSITE" id="PS50887"/>
    </source>
</evidence>
<dbReference type="SMART" id="SM00304">
    <property type="entry name" value="HAMP"/>
    <property type="match status" value="1"/>
</dbReference>
<dbReference type="Pfam" id="PF11845">
    <property type="entry name" value="Tll0287-like"/>
    <property type="match status" value="1"/>
</dbReference>
<protein>
    <submittedName>
        <fullName evidence="7">EAL domain-containing protein</fullName>
    </submittedName>
</protein>
<dbReference type="SMART" id="SM00091">
    <property type="entry name" value="PAS"/>
    <property type="match status" value="1"/>
</dbReference>
<dbReference type="InterPro" id="IPR013767">
    <property type="entry name" value="PAS_fold"/>
</dbReference>
<accession>A0ABX7QUB3</accession>
<dbReference type="EMBL" id="CP071503">
    <property type="protein sequence ID" value="QSX35086.1"/>
    <property type="molecule type" value="Genomic_DNA"/>
</dbReference>
<evidence type="ECO:0000259" key="2">
    <source>
        <dbReference type="PROSITE" id="PS50112"/>
    </source>
</evidence>
<dbReference type="Pfam" id="PF00990">
    <property type="entry name" value="GGDEF"/>
    <property type="match status" value="1"/>
</dbReference>
<dbReference type="PANTHER" id="PTHR44757">
    <property type="entry name" value="DIGUANYLATE CYCLASE DGCP"/>
    <property type="match status" value="1"/>
</dbReference>
<feature type="domain" description="PAC" evidence="3">
    <location>
        <begin position="365"/>
        <end position="415"/>
    </location>
</feature>
<dbReference type="Pfam" id="PF00563">
    <property type="entry name" value="EAL"/>
    <property type="match status" value="1"/>
</dbReference>
<dbReference type="InterPro" id="IPR000014">
    <property type="entry name" value="PAS"/>
</dbReference>
<keyword evidence="1" id="KW-1133">Transmembrane helix</keyword>
<sequence>MSLSTKFLIAVLFVFLAGFGLIQLLMYHHIKHETEQELLESADRVRSVLMSVRRIYQHQFLESGLPLNHDTIGFLPAHALGKISRDLSNWNNSGFSFNNVSDQPRNPLHAADAVEQQAIDFFRRNPTVETHFMPFENAAGELFYHYAKPIWVEAYCLNCHGSKATAPETIKDTYDSAYDYKVGDLRGIISIKVPGKRVKDSIKHMFGIQLGWMGASSVLVALIVLWLLRRNVIKPLGSLREAMRQIQIGSSHGPMLLNSLPREFIDIAKTFNEMTSSMASKDTALIESELRYRKLVQLAQEGVIQTDAKGNIAYWNKGAEKIFGYSEKEIQGKPISVLVPYDSRAKHHAGMQSTFDSSMQPFVGKIVEVPALRKNGSEIRVELSITSWMMKYDAVYVAVIRDVTERKQAEEQIRHLAFYDSLTNLPNRRMLMDQFRIELETSVETGQYGAVLMADLDNFKALNDTCGHGMGDLLLIEVARRMKNAVSASHTVARLGGDEFIILMDSLGTDRKRAYQEALDIARTVKSRILQPYRLASELTDYSCTVSIGVALFQGDKESIDMLMTHVDMALYKAKDAGRDVIKFFDNSIQQEIAQRHVIESALRRAESLNQFVLYYQPQTDANGRLVGTEALIRWFKEDNKMVSPGEFIPVAEQSGLIEMIGSWVINAACLQIVAWEAAGIPPEIKVAVNVSAHQFGHVNFVSELLMSLSITGADPSRLKIELTESAILQDIEVAKEKILRLKAAGIRFSLDDFGTGYSSLSYLKQLPVDQLKIDQSFVRDITEDESDAAIVQAILAICVSLDIEAIAEGVETEEQLQFLLKHGCRRFQGYFFGKPMPACELEELFFTDLKQKIIS</sequence>
<evidence type="ECO:0000313" key="7">
    <source>
        <dbReference type="EMBL" id="QSX35086.1"/>
    </source>
</evidence>
<evidence type="ECO:0000256" key="1">
    <source>
        <dbReference type="SAM" id="Phobius"/>
    </source>
</evidence>
<dbReference type="InterPro" id="IPR000160">
    <property type="entry name" value="GGDEF_dom"/>
</dbReference>
<dbReference type="SUPFAM" id="SSF55073">
    <property type="entry name" value="Nucleotide cyclase"/>
    <property type="match status" value="1"/>
</dbReference>
<dbReference type="PANTHER" id="PTHR44757:SF2">
    <property type="entry name" value="BIOFILM ARCHITECTURE MAINTENANCE PROTEIN MBAA"/>
    <property type="match status" value="1"/>
</dbReference>
<feature type="domain" description="GGDEF" evidence="6">
    <location>
        <begin position="447"/>
        <end position="587"/>
    </location>
</feature>
<dbReference type="CDD" id="cd00130">
    <property type="entry name" value="PAS"/>
    <property type="match status" value="1"/>
</dbReference>
<dbReference type="SMART" id="SM00267">
    <property type="entry name" value="GGDEF"/>
    <property type="match status" value="1"/>
</dbReference>
<proteinExistence type="predicted"/>
<dbReference type="Gene3D" id="3.20.20.450">
    <property type="entry name" value="EAL domain"/>
    <property type="match status" value="1"/>
</dbReference>
<dbReference type="NCBIfam" id="TIGR00229">
    <property type="entry name" value="sensory_box"/>
    <property type="match status" value="1"/>
</dbReference>
<dbReference type="Gene3D" id="3.30.450.20">
    <property type="entry name" value="PAS domain"/>
    <property type="match status" value="1"/>
</dbReference>
<evidence type="ECO:0000259" key="5">
    <source>
        <dbReference type="PROSITE" id="PS50885"/>
    </source>
</evidence>
<dbReference type="CDD" id="cd01948">
    <property type="entry name" value="EAL"/>
    <property type="match status" value="1"/>
</dbReference>
<reference evidence="7 8" key="1">
    <citation type="submission" date="2021-03" db="EMBL/GenBank/DDBJ databases">
        <title>Novel species identification of genus Shewanella.</title>
        <authorList>
            <person name="Liu G."/>
            <person name="Zhang Q."/>
        </authorList>
    </citation>
    <scope>NUCLEOTIDE SEQUENCE [LARGE SCALE GENOMIC DNA]</scope>
    <source>
        <strain evidence="7 8">FJAT-51800</strain>
    </source>
</reference>
<dbReference type="InterPro" id="IPR035965">
    <property type="entry name" value="PAS-like_dom_sf"/>
</dbReference>
<dbReference type="PROSITE" id="PS50887">
    <property type="entry name" value="GGDEF"/>
    <property type="match status" value="1"/>
</dbReference>
<dbReference type="InterPro" id="IPR001633">
    <property type="entry name" value="EAL_dom"/>
</dbReference>
<dbReference type="PROSITE" id="PS50112">
    <property type="entry name" value="PAS"/>
    <property type="match status" value="1"/>
</dbReference>
<dbReference type="SUPFAM" id="SSF141868">
    <property type="entry name" value="EAL domain-like"/>
    <property type="match status" value="1"/>
</dbReference>
<dbReference type="PROSITE" id="PS50883">
    <property type="entry name" value="EAL"/>
    <property type="match status" value="1"/>
</dbReference>
<keyword evidence="8" id="KW-1185">Reference proteome</keyword>
<dbReference type="Gene3D" id="6.10.340.10">
    <property type="match status" value="1"/>
</dbReference>
<evidence type="ECO:0000313" key="8">
    <source>
        <dbReference type="Proteomes" id="UP000662770"/>
    </source>
</evidence>
<keyword evidence="1" id="KW-0812">Transmembrane</keyword>
<dbReference type="Gene3D" id="3.30.70.270">
    <property type="match status" value="1"/>
</dbReference>
<dbReference type="RefSeq" id="WP_207356280.1">
    <property type="nucleotide sequence ID" value="NZ_CP071503.1"/>
</dbReference>
<feature type="domain" description="PAS" evidence="2">
    <location>
        <begin position="288"/>
        <end position="358"/>
    </location>
</feature>